<sequence length="804" mass="90840">MNATIRTKVALSLAILGIMAAAAALVNYFSLESLQDKKNQLTQHILPAREWMKDIQGNVFTAHGWIASYLETGNEEYPQLWKDTWANTQISLDYLKRSKDIMQGESMQTQFLQMQSLLTSLYENQEEIIGQVRSEIKMSEYKGGQNDAGARDKLIQRLTDRSLAPAREINLIALNFLTSFQNQADTNQAAIHSEINNTKLFFGLYALAALIFSSLAVVLITRHIRSGFSRIENTLSTIKGGYIPDPLPLHADETRPLEKSLNAISTQLKHVKDIALEIGDGKFETHIKAFDNQGAIGQSIARMHESLQQVAVKDKQRNWVNEGFAKFGDILRRHTDDISALCEEVIISLVKYVHANQGAIFLIQKAGTEAEHLKAVACYAYERKKRLEKEILKGEGTVGQAWQERDTVLLTDIPQEYITIRSGLGSSSPTTLLVVPLCVNDEIVGVMEMASFKNFAPFEVEFVKKLAETIAASVLTTQRNEQTSLLLEESKQMAEEMQAQEEEMRQNMEELQATQEEMQRAQLESRTKEANLNALINNTSDTIFAIDRNYHITVVNKTLKDKYAAMGIDLAVGNSILEVLPEHLREKWKARYDRALAGERYTQLEESSGSQGSKFVETYHNPIRNEQGEVIGVSVIARDVTESVLAQKEIKQKQSTLHSLIDTMDDTYCAVDRNYKILVANQALRNRFEATGIQLHVGENIFDKLPKEQHQVWKERYDRCLNGESYIITQERKVNETTLIIEGHYHPITDEDGNIIGASVMSKDITAYKQAMDEKKERDQVISKIKNQLGVNQYEMLLEAALGK</sequence>
<comment type="caution">
    <text evidence="4">The sequence shown here is derived from an EMBL/GenBank/DDBJ whole genome shotgun (WGS) entry which is preliminary data.</text>
</comment>
<dbReference type="InterPro" id="IPR029016">
    <property type="entry name" value="GAF-like_dom_sf"/>
</dbReference>
<keyword evidence="1" id="KW-0175">Coiled coil</keyword>
<dbReference type="InterPro" id="IPR000700">
    <property type="entry name" value="PAS-assoc_C"/>
</dbReference>
<dbReference type="Gene3D" id="3.30.450.40">
    <property type="match status" value="1"/>
</dbReference>
<evidence type="ECO:0000256" key="1">
    <source>
        <dbReference type="SAM" id="Coils"/>
    </source>
</evidence>
<name>A0ABT8F1K0_9BACT</name>
<dbReference type="EMBL" id="JAUHJS010000001">
    <property type="protein sequence ID" value="MDN4164326.1"/>
    <property type="molecule type" value="Genomic_DNA"/>
</dbReference>
<dbReference type="InterPro" id="IPR013656">
    <property type="entry name" value="PAS_4"/>
</dbReference>
<dbReference type="SUPFAM" id="SSF55785">
    <property type="entry name" value="PYP-like sensor domain (PAS domain)"/>
    <property type="match status" value="2"/>
</dbReference>
<evidence type="ECO:0000259" key="3">
    <source>
        <dbReference type="PROSITE" id="PS50113"/>
    </source>
</evidence>
<evidence type="ECO:0000313" key="5">
    <source>
        <dbReference type="Proteomes" id="UP001168552"/>
    </source>
</evidence>
<dbReference type="SMART" id="SM00091">
    <property type="entry name" value="PAS"/>
    <property type="match status" value="2"/>
</dbReference>
<dbReference type="InterPro" id="IPR052155">
    <property type="entry name" value="Biofilm_reg_signaling"/>
</dbReference>
<keyword evidence="2" id="KW-1133">Transmembrane helix</keyword>
<dbReference type="Pfam" id="PF08448">
    <property type="entry name" value="PAS_4"/>
    <property type="match status" value="2"/>
</dbReference>
<dbReference type="NCBIfam" id="TIGR00229">
    <property type="entry name" value="sensory_box"/>
    <property type="match status" value="2"/>
</dbReference>
<dbReference type="InterPro" id="IPR000014">
    <property type="entry name" value="PAS"/>
</dbReference>
<dbReference type="Pfam" id="PF13185">
    <property type="entry name" value="GAF_2"/>
    <property type="match status" value="1"/>
</dbReference>
<evidence type="ECO:0000313" key="4">
    <source>
        <dbReference type="EMBL" id="MDN4164326.1"/>
    </source>
</evidence>
<dbReference type="PANTHER" id="PTHR44757:SF2">
    <property type="entry name" value="BIOFILM ARCHITECTURE MAINTENANCE PROTEIN MBAA"/>
    <property type="match status" value="1"/>
</dbReference>
<dbReference type="Proteomes" id="UP001168552">
    <property type="component" value="Unassembled WGS sequence"/>
</dbReference>
<reference evidence="4" key="1">
    <citation type="submission" date="2023-06" db="EMBL/GenBank/DDBJ databases">
        <title>Cytophagales bacterium Strain LB-30, isolated from soil.</title>
        <authorList>
            <person name="Liu B."/>
        </authorList>
    </citation>
    <scope>NUCLEOTIDE SEQUENCE</scope>
    <source>
        <strain evidence="4">LB-30</strain>
    </source>
</reference>
<dbReference type="CDD" id="cd00130">
    <property type="entry name" value="PAS"/>
    <property type="match status" value="1"/>
</dbReference>
<dbReference type="InterPro" id="IPR003018">
    <property type="entry name" value="GAF"/>
</dbReference>
<organism evidence="4 5">
    <name type="scientific">Shiella aurantiaca</name>
    <dbReference type="NCBI Taxonomy" id="3058365"/>
    <lineage>
        <taxon>Bacteria</taxon>
        <taxon>Pseudomonadati</taxon>
        <taxon>Bacteroidota</taxon>
        <taxon>Cytophagia</taxon>
        <taxon>Cytophagales</taxon>
        <taxon>Shiellaceae</taxon>
        <taxon>Shiella</taxon>
    </lineage>
</organism>
<dbReference type="InterPro" id="IPR035965">
    <property type="entry name" value="PAS-like_dom_sf"/>
</dbReference>
<dbReference type="Gene3D" id="3.30.450.20">
    <property type="entry name" value="PAS domain"/>
    <property type="match status" value="2"/>
</dbReference>
<keyword evidence="2" id="KW-0812">Transmembrane</keyword>
<gene>
    <name evidence="4" type="ORF">QWY31_02370</name>
</gene>
<dbReference type="SUPFAM" id="SSF55781">
    <property type="entry name" value="GAF domain-like"/>
    <property type="match status" value="1"/>
</dbReference>
<dbReference type="SMART" id="SM00065">
    <property type="entry name" value="GAF"/>
    <property type="match status" value="1"/>
</dbReference>
<evidence type="ECO:0000256" key="2">
    <source>
        <dbReference type="SAM" id="Phobius"/>
    </source>
</evidence>
<dbReference type="PANTHER" id="PTHR44757">
    <property type="entry name" value="DIGUANYLATE CYCLASE DGCP"/>
    <property type="match status" value="1"/>
</dbReference>
<keyword evidence="2" id="KW-0472">Membrane</keyword>
<feature type="domain" description="PAC" evidence="3">
    <location>
        <begin position="600"/>
        <end position="652"/>
    </location>
</feature>
<keyword evidence="5" id="KW-1185">Reference proteome</keyword>
<feature type="coiled-coil region" evidence="1">
    <location>
        <begin position="480"/>
        <end position="538"/>
    </location>
</feature>
<feature type="domain" description="PAC" evidence="3">
    <location>
        <begin position="721"/>
        <end position="777"/>
    </location>
</feature>
<accession>A0ABT8F1K0</accession>
<proteinExistence type="predicted"/>
<dbReference type="RefSeq" id="WP_320002852.1">
    <property type="nucleotide sequence ID" value="NZ_JAUHJS010000001.1"/>
</dbReference>
<dbReference type="PROSITE" id="PS50113">
    <property type="entry name" value="PAC"/>
    <property type="match status" value="2"/>
</dbReference>
<feature type="transmembrane region" description="Helical" evidence="2">
    <location>
        <begin position="200"/>
        <end position="220"/>
    </location>
</feature>
<protein>
    <submittedName>
        <fullName evidence="4">PAS domain-containing protein</fullName>
    </submittedName>
</protein>